<gene>
    <name evidence="9" type="ORF">RTTH1527_04005</name>
</gene>
<evidence type="ECO:0000256" key="3">
    <source>
        <dbReference type="ARBA" id="ARBA00010876"/>
    </source>
</evidence>
<dbReference type="Gene3D" id="3.30.2350.10">
    <property type="entry name" value="Pseudouridine synthase"/>
    <property type="match status" value="1"/>
</dbReference>
<comment type="similarity">
    <text evidence="3 7">Belongs to the pseudouridine synthase RluA family.</text>
</comment>
<dbReference type="CDD" id="cd02869">
    <property type="entry name" value="PseudoU_synth_RluA_like"/>
    <property type="match status" value="1"/>
</dbReference>
<evidence type="ECO:0000259" key="8">
    <source>
        <dbReference type="SMART" id="SM00363"/>
    </source>
</evidence>
<evidence type="ECO:0000256" key="6">
    <source>
        <dbReference type="PROSITE-ProRule" id="PRU00182"/>
    </source>
</evidence>
<evidence type="ECO:0000256" key="2">
    <source>
        <dbReference type="ARBA" id="ARBA00002876"/>
    </source>
</evidence>
<keyword evidence="4 7" id="KW-0413">Isomerase</keyword>
<comment type="catalytic activity">
    <reaction evidence="1">
        <text>uridine(955/2504/2580) in 23S rRNA = pseudouridine(955/2504/2580) in 23S rRNA</text>
        <dbReference type="Rhea" id="RHEA:42528"/>
        <dbReference type="Rhea" id="RHEA-COMP:10099"/>
        <dbReference type="Rhea" id="RHEA-COMP:10100"/>
        <dbReference type="ChEBI" id="CHEBI:65314"/>
        <dbReference type="ChEBI" id="CHEBI:65315"/>
        <dbReference type="EC" id="5.4.99.24"/>
    </reaction>
</comment>
<dbReference type="InterPro" id="IPR050188">
    <property type="entry name" value="RluA_PseudoU_synthase"/>
</dbReference>
<dbReference type="EMBL" id="CP003397">
    <property type="protein sequence ID" value="AFE54666.1"/>
    <property type="molecule type" value="Genomic_DNA"/>
</dbReference>
<proteinExistence type="inferred from homology"/>
<dbReference type="SUPFAM" id="SSF55174">
    <property type="entry name" value="Alpha-L RNA-binding motif"/>
    <property type="match status" value="1"/>
</dbReference>
<keyword evidence="10" id="KW-1185">Reference proteome</keyword>
<dbReference type="RefSeq" id="WP_011191262.1">
    <property type="nucleotide sequence ID" value="NC_017066.1"/>
</dbReference>
<dbReference type="SMART" id="SM00363">
    <property type="entry name" value="S4"/>
    <property type="match status" value="1"/>
</dbReference>
<dbReference type="InterPro" id="IPR020103">
    <property type="entry name" value="PsdUridine_synth_cat_dom_sf"/>
</dbReference>
<dbReference type="PROSITE" id="PS01129">
    <property type="entry name" value="PSI_RLU"/>
    <property type="match status" value="1"/>
</dbReference>
<dbReference type="EC" id="5.4.99.-" evidence="7"/>
<evidence type="ECO:0000313" key="10">
    <source>
        <dbReference type="Proteomes" id="UP000007581"/>
    </source>
</evidence>
<dbReference type="InterPro" id="IPR036986">
    <property type="entry name" value="S4_RNA-bd_sf"/>
</dbReference>
<feature type="domain" description="RNA-binding S4" evidence="8">
    <location>
        <begin position="13"/>
        <end position="78"/>
    </location>
</feature>
<reference evidence="9" key="1">
    <citation type="submission" date="2012-03" db="EMBL/GenBank/DDBJ databases">
        <authorList>
            <person name="Johnson S.L."/>
            <person name="Sims D."/>
            <person name="Han S."/>
            <person name="Bruce D.C."/>
            <person name="Dasch G.A."/>
        </authorList>
    </citation>
    <scope>NUCLEOTIDE SEQUENCE [LARGE SCALE GENOMIC DNA]</scope>
    <source>
        <strain evidence="9">TH1527</strain>
    </source>
</reference>
<evidence type="ECO:0000256" key="5">
    <source>
        <dbReference type="ARBA" id="ARBA00036882"/>
    </source>
</evidence>
<accession>A0ABN4AHW9</accession>
<comment type="catalytic activity">
    <reaction evidence="5">
        <text>uridine(1911/1915/1917) in 23S rRNA = pseudouridine(1911/1915/1917) in 23S rRNA</text>
        <dbReference type="Rhea" id="RHEA:42524"/>
        <dbReference type="Rhea" id="RHEA-COMP:10097"/>
        <dbReference type="Rhea" id="RHEA-COMP:10098"/>
        <dbReference type="ChEBI" id="CHEBI:65314"/>
        <dbReference type="ChEBI" id="CHEBI:65315"/>
        <dbReference type="EC" id="5.4.99.23"/>
    </reaction>
</comment>
<evidence type="ECO:0000256" key="4">
    <source>
        <dbReference type="ARBA" id="ARBA00023235"/>
    </source>
</evidence>
<dbReference type="PANTHER" id="PTHR21600">
    <property type="entry name" value="MITOCHONDRIAL RNA PSEUDOURIDINE SYNTHASE"/>
    <property type="match status" value="1"/>
</dbReference>
<dbReference type="Pfam" id="PF00849">
    <property type="entry name" value="PseudoU_synth_2"/>
    <property type="match status" value="1"/>
</dbReference>
<evidence type="ECO:0000256" key="7">
    <source>
        <dbReference type="RuleBase" id="RU362028"/>
    </source>
</evidence>
<dbReference type="InterPro" id="IPR006224">
    <property type="entry name" value="PsdUridine_synth_RluA-like_CS"/>
</dbReference>
<dbReference type="PROSITE" id="PS50889">
    <property type="entry name" value="S4"/>
    <property type="match status" value="1"/>
</dbReference>
<dbReference type="Gene3D" id="3.10.290.10">
    <property type="entry name" value="RNA-binding S4 domain"/>
    <property type="match status" value="1"/>
</dbReference>
<evidence type="ECO:0000313" key="9">
    <source>
        <dbReference type="EMBL" id="AFE54666.1"/>
    </source>
</evidence>
<dbReference type="InterPro" id="IPR006145">
    <property type="entry name" value="PsdUridine_synth_RsuA/RluA"/>
</dbReference>
<dbReference type="SUPFAM" id="SSF55120">
    <property type="entry name" value="Pseudouridine synthase"/>
    <property type="match status" value="1"/>
</dbReference>
<name>A0ABN4AHW9_RICTP</name>
<protein>
    <recommendedName>
        <fullName evidence="7">Pseudouridine synthase</fullName>
        <ecNumber evidence="7">5.4.99.-</ecNumber>
    </recommendedName>
</protein>
<keyword evidence="6" id="KW-0694">RNA-binding</keyword>
<dbReference type="CDD" id="cd00165">
    <property type="entry name" value="S4"/>
    <property type="match status" value="1"/>
</dbReference>
<evidence type="ECO:0000256" key="1">
    <source>
        <dbReference type="ARBA" id="ARBA00000381"/>
    </source>
</evidence>
<dbReference type="PANTHER" id="PTHR21600:SF44">
    <property type="entry name" value="RIBOSOMAL LARGE SUBUNIT PSEUDOURIDINE SYNTHASE D"/>
    <property type="match status" value="1"/>
</dbReference>
<comment type="catalytic activity">
    <reaction evidence="7">
        <text>a uridine in RNA = a pseudouridine in RNA</text>
        <dbReference type="Rhea" id="RHEA:48348"/>
        <dbReference type="Rhea" id="RHEA-COMP:12068"/>
        <dbReference type="Rhea" id="RHEA-COMP:12069"/>
        <dbReference type="ChEBI" id="CHEBI:65314"/>
        <dbReference type="ChEBI" id="CHEBI:65315"/>
    </reaction>
</comment>
<comment type="function">
    <text evidence="2">Responsible for synthesis of pseudouridine from uracil at positions 955, 2504 and 2580 in 23S ribosomal RNA.</text>
</comment>
<dbReference type="Pfam" id="PF01479">
    <property type="entry name" value="S4"/>
    <property type="match status" value="1"/>
</dbReference>
<dbReference type="Proteomes" id="UP000007581">
    <property type="component" value="Chromosome"/>
</dbReference>
<dbReference type="InterPro" id="IPR006225">
    <property type="entry name" value="PsdUridine_synth_RluC/D"/>
</dbReference>
<dbReference type="InterPro" id="IPR002942">
    <property type="entry name" value="S4_RNA-bd"/>
</dbReference>
<sequence length="313" mass="35446">MLTYHIPKELNNTRLDKALSSLLEKVSRNQVQKAIKNSCVQINDVIISDSDVLVKENDTILFSFKEPEELKITSANITLDIIYEDDDLIVINKAAGITVHPGAKHHDNTLVNALLHHTKNLSDIGSAERPGIVHRLDKETTGLMVVAKNNKAHMLLAKQIEQRQVIRKYKALVWGVINPLEGIINNNIGRNRNNRKKMTILKYGGKKAVTHYKTLELFYGGTLSMVECKLSTGRTHQIRVQLSNLKHSVVGDQTYGNNNRKIINSPPKLKAKLIDFKRQALHSWYLSFTHPTSNKIMEFSCAIPRDMQEIITD</sequence>
<dbReference type="NCBIfam" id="TIGR00005">
    <property type="entry name" value="rluA_subfam"/>
    <property type="match status" value="1"/>
</dbReference>
<organism evidence="9 10">
    <name type="scientific">Rickettsia typhi str. TH1527</name>
    <dbReference type="NCBI Taxonomy" id="1003201"/>
    <lineage>
        <taxon>Bacteria</taxon>
        <taxon>Pseudomonadati</taxon>
        <taxon>Pseudomonadota</taxon>
        <taxon>Alphaproteobacteria</taxon>
        <taxon>Rickettsiales</taxon>
        <taxon>Rickettsiaceae</taxon>
        <taxon>Rickettsieae</taxon>
        <taxon>Rickettsia</taxon>
        <taxon>typhus group</taxon>
    </lineage>
</organism>